<organism evidence="1 2">
    <name type="scientific">Pristionchus entomophagus</name>
    <dbReference type="NCBI Taxonomy" id="358040"/>
    <lineage>
        <taxon>Eukaryota</taxon>
        <taxon>Metazoa</taxon>
        <taxon>Ecdysozoa</taxon>
        <taxon>Nematoda</taxon>
        <taxon>Chromadorea</taxon>
        <taxon>Rhabditida</taxon>
        <taxon>Rhabditina</taxon>
        <taxon>Diplogasteromorpha</taxon>
        <taxon>Diplogasteroidea</taxon>
        <taxon>Neodiplogasteridae</taxon>
        <taxon>Pristionchus</taxon>
    </lineage>
</organism>
<protein>
    <submittedName>
        <fullName evidence="1">Uncharacterized protein</fullName>
    </submittedName>
</protein>
<evidence type="ECO:0000313" key="1">
    <source>
        <dbReference type="EMBL" id="GMS88879.1"/>
    </source>
</evidence>
<gene>
    <name evidence="1" type="ORF">PENTCL1PPCAC_11054</name>
</gene>
<keyword evidence="2" id="KW-1185">Reference proteome</keyword>
<evidence type="ECO:0000313" key="2">
    <source>
        <dbReference type="Proteomes" id="UP001432027"/>
    </source>
</evidence>
<reference evidence="1" key="1">
    <citation type="submission" date="2023-10" db="EMBL/GenBank/DDBJ databases">
        <title>Genome assembly of Pristionchus species.</title>
        <authorList>
            <person name="Yoshida K."/>
            <person name="Sommer R.J."/>
        </authorList>
    </citation>
    <scope>NUCLEOTIDE SEQUENCE</scope>
    <source>
        <strain evidence="1">RS0144</strain>
    </source>
</reference>
<comment type="caution">
    <text evidence="1">The sequence shown here is derived from an EMBL/GenBank/DDBJ whole genome shotgun (WGS) entry which is preliminary data.</text>
</comment>
<sequence length="88" mass="9902">SGCHLADWFTNSANHSKSKELQGLRKDDKFTRDMDLLHSYFPNNITPEQARFLVMGVLLGLAAHCICYVAEESVHNKLSGRPTKISQI</sequence>
<dbReference type="AlphaFoldDB" id="A0AAV5T0X7"/>
<name>A0AAV5T0X7_9BILA</name>
<accession>A0AAV5T0X7</accession>
<dbReference type="Proteomes" id="UP001432027">
    <property type="component" value="Unassembled WGS sequence"/>
</dbReference>
<dbReference type="EMBL" id="BTSX01000003">
    <property type="protein sequence ID" value="GMS88879.1"/>
    <property type="molecule type" value="Genomic_DNA"/>
</dbReference>
<feature type="non-terminal residue" evidence="1">
    <location>
        <position position="1"/>
    </location>
</feature>
<proteinExistence type="predicted"/>
<feature type="non-terminal residue" evidence="1">
    <location>
        <position position="88"/>
    </location>
</feature>